<name>A0AAE3KIE6_9PSEU</name>
<dbReference type="PANTHER" id="PTHR30620">
    <property type="entry name" value="PERIPLASMIC BETA-GLUCOSIDASE-RELATED"/>
    <property type="match status" value="1"/>
</dbReference>
<feature type="region of interest" description="Disordered" evidence="2">
    <location>
        <begin position="76"/>
        <end position="103"/>
    </location>
</feature>
<evidence type="ECO:0000259" key="3">
    <source>
        <dbReference type="Pfam" id="PF01915"/>
    </source>
</evidence>
<dbReference type="PANTHER" id="PTHR30620:SF123">
    <property type="entry name" value="BETA-XYLOSIDASE"/>
    <property type="match status" value="1"/>
</dbReference>
<dbReference type="InterPro" id="IPR036881">
    <property type="entry name" value="Glyco_hydro_3_C_sf"/>
</dbReference>
<reference evidence="4" key="1">
    <citation type="submission" date="2022-06" db="EMBL/GenBank/DDBJ databases">
        <title>Genomic Encyclopedia of Archaeal and Bacterial Type Strains, Phase II (KMG-II): from individual species to whole genera.</title>
        <authorList>
            <person name="Goeker M."/>
        </authorList>
    </citation>
    <scope>NUCLEOTIDE SEQUENCE</scope>
    <source>
        <strain evidence="4">DSM 43935</strain>
    </source>
</reference>
<dbReference type="AlphaFoldDB" id="A0AAE3KIE6"/>
<evidence type="ECO:0000256" key="2">
    <source>
        <dbReference type="SAM" id="MobiDB-lite"/>
    </source>
</evidence>
<dbReference type="InterPro" id="IPR002772">
    <property type="entry name" value="Glyco_hydro_3_C"/>
</dbReference>
<keyword evidence="1 4" id="KW-0378">Hydrolase</keyword>
<organism evidence="4 5">
    <name type="scientific">Goodfellowiella coeruleoviolacea</name>
    <dbReference type="NCBI Taxonomy" id="334858"/>
    <lineage>
        <taxon>Bacteria</taxon>
        <taxon>Bacillati</taxon>
        <taxon>Actinomycetota</taxon>
        <taxon>Actinomycetes</taxon>
        <taxon>Pseudonocardiales</taxon>
        <taxon>Pseudonocardiaceae</taxon>
        <taxon>Goodfellowiella</taxon>
    </lineage>
</organism>
<proteinExistence type="predicted"/>
<evidence type="ECO:0000256" key="1">
    <source>
        <dbReference type="ARBA" id="ARBA00022801"/>
    </source>
</evidence>
<feature type="domain" description="Glycoside hydrolase family 3 C-terminal" evidence="3">
    <location>
        <begin position="3"/>
        <end position="64"/>
    </location>
</feature>
<dbReference type="InterPro" id="IPR051915">
    <property type="entry name" value="Cellulose_Degrad_GH3"/>
</dbReference>
<protein>
    <submittedName>
        <fullName evidence="4">Glycosyl hydrolase family 3 C-terminal domain-containing protein</fullName>
    </submittedName>
</protein>
<comment type="caution">
    <text evidence="4">The sequence shown here is derived from an EMBL/GenBank/DDBJ whole genome shotgun (WGS) entry which is preliminary data.</text>
</comment>
<accession>A0AAE3KIE6</accession>
<dbReference type="SUPFAM" id="SSF52279">
    <property type="entry name" value="Beta-D-glucan exohydrolase, C-terminal domain"/>
    <property type="match status" value="1"/>
</dbReference>
<dbReference type="Proteomes" id="UP001206128">
    <property type="component" value="Unassembled WGS sequence"/>
</dbReference>
<dbReference type="Pfam" id="PF01915">
    <property type="entry name" value="Glyco_hydro_3_C"/>
    <property type="match status" value="1"/>
</dbReference>
<dbReference type="GO" id="GO:0008422">
    <property type="term" value="F:beta-glucosidase activity"/>
    <property type="evidence" value="ECO:0007669"/>
    <property type="project" value="TreeGrafter"/>
</dbReference>
<sequence length="103" mass="10917">MRGRPHVLGEVLATADACLAVFYPGPALGTAVADVLLGRREPRGRLPVSLPRAAASLPVHYNHRDHDWAGDVDAPPGSCGVSSASRSPRTAAPWWNCRSVPNN</sequence>
<evidence type="ECO:0000313" key="5">
    <source>
        <dbReference type="Proteomes" id="UP001206128"/>
    </source>
</evidence>
<dbReference type="EMBL" id="JAMTCK010000009">
    <property type="protein sequence ID" value="MCP2167314.1"/>
    <property type="molecule type" value="Genomic_DNA"/>
</dbReference>
<evidence type="ECO:0000313" key="4">
    <source>
        <dbReference type="EMBL" id="MCP2167314.1"/>
    </source>
</evidence>
<gene>
    <name evidence="4" type="ORF">LX83_004187</name>
</gene>
<dbReference type="Gene3D" id="3.40.50.1700">
    <property type="entry name" value="Glycoside hydrolase family 3 C-terminal domain"/>
    <property type="match status" value="1"/>
</dbReference>
<feature type="compositionally biased region" description="Low complexity" evidence="2">
    <location>
        <begin position="82"/>
        <end position="93"/>
    </location>
</feature>
<dbReference type="GO" id="GO:0009251">
    <property type="term" value="P:glucan catabolic process"/>
    <property type="evidence" value="ECO:0007669"/>
    <property type="project" value="TreeGrafter"/>
</dbReference>
<keyword evidence="5" id="KW-1185">Reference proteome</keyword>